<evidence type="ECO:0000256" key="10">
    <source>
        <dbReference type="SAM" id="Phobius"/>
    </source>
</evidence>
<feature type="transmembrane region" description="Helical" evidence="10">
    <location>
        <begin position="116"/>
        <end position="138"/>
    </location>
</feature>
<evidence type="ECO:0000256" key="3">
    <source>
        <dbReference type="ARBA" id="ARBA00022670"/>
    </source>
</evidence>
<dbReference type="RefSeq" id="WP_330463515.1">
    <property type="nucleotide sequence ID" value="NZ_CP143578.1"/>
</dbReference>
<sequence length="195" mass="22593">MNNEKKIKYFSKEYWKIHWKFILMNIGIFLLCFLAFLSIDLLTKEFLFRWKDKENLVVDTDYQSGNSFIIFKSILHEGTTIGVFETNLTILHIISFCIFFGALWATTFIKEKKSIIVVVFLGLISSGSFGNMIDRFLFGGVRDIMNFPWVNKGVLNFADMWLVLGAVGILLSITLINLVSHFKNKKNKQNNIEVK</sequence>
<evidence type="ECO:0000256" key="2">
    <source>
        <dbReference type="ARBA" id="ARBA00022475"/>
    </source>
</evidence>
<evidence type="ECO:0000256" key="4">
    <source>
        <dbReference type="ARBA" id="ARBA00022692"/>
    </source>
</evidence>
<organism evidence="11 12">
    <name type="scientific">Metamycoplasma gateae</name>
    <dbReference type="NCBI Taxonomy" id="35769"/>
    <lineage>
        <taxon>Bacteria</taxon>
        <taxon>Bacillati</taxon>
        <taxon>Mycoplasmatota</taxon>
        <taxon>Mycoplasmoidales</taxon>
        <taxon>Metamycoplasmataceae</taxon>
        <taxon>Metamycoplasma</taxon>
    </lineage>
</organism>
<dbReference type="PRINTS" id="PR00781">
    <property type="entry name" value="LIPOSIGPTASE"/>
</dbReference>
<keyword evidence="2" id="KW-1003">Cell membrane</keyword>
<feature type="transmembrane region" description="Helical" evidence="10">
    <location>
        <begin position="90"/>
        <end position="109"/>
    </location>
</feature>
<keyword evidence="8 10" id="KW-0472">Membrane</keyword>
<dbReference type="Proteomes" id="UP001431935">
    <property type="component" value="Chromosome"/>
</dbReference>
<name>A0ABZ2AH84_9BACT</name>
<dbReference type="Pfam" id="PF01252">
    <property type="entry name" value="Peptidase_A8"/>
    <property type="match status" value="1"/>
</dbReference>
<evidence type="ECO:0000256" key="7">
    <source>
        <dbReference type="ARBA" id="ARBA00022989"/>
    </source>
</evidence>
<protein>
    <submittedName>
        <fullName evidence="11">Signal peptidase II</fullName>
        <ecNumber evidence="11">3.4.23.36</ecNumber>
    </submittedName>
</protein>
<feature type="transmembrane region" description="Helical" evidence="10">
    <location>
        <begin position="21"/>
        <end position="39"/>
    </location>
</feature>
<keyword evidence="6 11" id="KW-0378">Hydrolase</keyword>
<keyword evidence="12" id="KW-1185">Reference proteome</keyword>
<dbReference type="EMBL" id="CP143578">
    <property type="protein sequence ID" value="WVN21479.1"/>
    <property type="molecule type" value="Genomic_DNA"/>
</dbReference>
<accession>A0ABZ2AH84</accession>
<evidence type="ECO:0000256" key="8">
    <source>
        <dbReference type="ARBA" id="ARBA00023136"/>
    </source>
</evidence>
<proteinExistence type="inferred from homology"/>
<evidence type="ECO:0000256" key="6">
    <source>
        <dbReference type="ARBA" id="ARBA00022801"/>
    </source>
</evidence>
<keyword evidence="7 10" id="KW-1133">Transmembrane helix</keyword>
<evidence type="ECO:0000256" key="9">
    <source>
        <dbReference type="RuleBase" id="RU004181"/>
    </source>
</evidence>
<dbReference type="GO" id="GO:0004190">
    <property type="term" value="F:aspartic-type endopeptidase activity"/>
    <property type="evidence" value="ECO:0007669"/>
    <property type="project" value="UniProtKB-EC"/>
</dbReference>
<comment type="similarity">
    <text evidence="1 9">Belongs to the peptidase A8 family.</text>
</comment>
<evidence type="ECO:0000313" key="12">
    <source>
        <dbReference type="Proteomes" id="UP001431935"/>
    </source>
</evidence>
<dbReference type="PANTHER" id="PTHR33695:SF1">
    <property type="entry name" value="LIPOPROTEIN SIGNAL PEPTIDASE"/>
    <property type="match status" value="1"/>
</dbReference>
<keyword evidence="4 10" id="KW-0812">Transmembrane</keyword>
<gene>
    <name evidence="11" type="ORF">V2E26_00550</name>
</gene>
<dbReference type="PANTHER" id="PTHR33695">
    <property type="entry name" value="LIPOPROTEIN SIGNAL PEPTIDASE"/>
    <property type="match status" value="1"/>
</dbReference>
<evidence type="ECO:0000313" key="11">
    <source>
        <dbReference type="EMBL" id="WVN21479.1"/>
    </source>
</evidence>
<reference evidence="11" key="1">
    <citation type="submission" date="2024-01" db="EMBL/GenBank/DDBJ databases">
        <title>Complete genome sequence of Mycoplasma gateae strain 3700.</title>
        <authorList>
            <person name="Spergser J."/>
        </authorList>
    </citation>
    <scope>NUCLEOTIDE SEQUENCE [LARGE SCALE GENOMIC DNA]</scope>
    <source>
        <strain evidence="11">3700</strain>
    </source>
</reference>
<keyword evidence="5" id="KW-0064">Aspartyl protease</keyword>
<feature type="transmembrane region" description="Helical" evidence="10">
    <location>
        <begin position="158"/>
        <end position="179"/>
    </location>
</feature>
<keyword evidence="3" id="KW-0645">Protease</keyword>
<dbReference type="InterPro" id="IPR001872">
    <property type="entry name" value="Peptidase_A8"/>
</dbReference>
<dbReference type="PROSITE" id="PS00855">
    <property type="entry name" value="SPASE_II"/>
    <property type="match status" value="1"/>
</dbReference>
<evidence type="ECO:0000256" key="5">
    <source>
        <dbReference type="ARBA" id="ARBA00022750"/>
    </source>
</evidence>
<evidence type="ECO:0000256" key="1">
    <source>
        <dbReference type="ARBA" id="ARBA00006139"/>
    </source>
</evidence>
<dbReference type="EC" id="3.4.23.36" evidence="11"/>